<dbReference type="GO" id="GO:0003676">
    <property type="term" value="F:nucleic acid binding"/>
    <property type="evidence" value="ECO:0007669"/>
    <property type="project" value="InterPro"/>
</dbReference>
<evidence type="ECO:0000313" key="6">
    <source>
        <dbReference type="Proteomes" id="UP000807115"/>
    </source>
</evidence>
<feature type="compositionally biased region" description="Basic residues" evidence="2">
    <location>
        <begin position="463"/>
        <end position="476"/>
    </location>
</feature>
<keyword evidence="1" id="KW-0862">Zinc</keyword>
<sequence length="476" mass="54907">MATYGLDVECPHIFDGTHFTSWKDWMMNNFKFISPQLLWIVDVGFSFALDKKNATQAQRKCLYLDCQATNIFYQSMDDNIFGEIMDLTSSHEIWFHLNKKYEMTSNNIDGEYEKMEDHEKIVNDDVELIHDMRVVKECSISSSSDEIEISTTSSLENNDDYSCSVANDDSTSPSTSPLCHMSNDDTKVKLDSDVVAHAYTYDELVDVVKGMSLYVEEIETKMTNLEHENHNLRKSYDCSEHLLGKFVYKLVTLSLTHEILCLKHKKLKIDHKSLIESISKEDTKIDESSSYELDGQLQCVANSCDEGYKNVSTSSDDLLEMPCSSNSDICFSSMDCETNNVEENNESNDEVKNLSMDGHVIEKVTHKQMMESHKKYGNINGIVYNNTNIKGKRWGKKTYEREMRRLEEEKLSHYMCFKCHKMGHLASSCLSKKEKMPQDSSEDESTFSHEEANVNHKVDNKMGRKKTRRGGRRRNW</sequence>
<evidence type="ECO:0000256" key="1">
    <source>
        <dbReference type="PROSITE-ProRule" id="PRU00047"/>
    </source>
</evidence>
<dbReference type="AlphaFoldDB" id="A0A921Q2P4"/>
<feature type="domain" description="Ig-like" evidence="4">
    <location>
        <begin position="35"/>
        <end position="179"/>
    </location>
</feature>
<dbReference type="Proteomes" id="UP000807115">
    <property type="component" value="Chromosome 10"/>
</dbReference>
<dbReference type="GO" id="GO:0008270">
    <property type="term" value="F:zinc ion binding"/>
    <property type="evidence" value="ECO:0007669"/>
    <property type="project" value="UniProtKB-KW"/>
</dbReference>
<comment type="caution">
    <text evidence="5">The sequence shown here is derived from an EMBL/GenBank/DDBJ whole genome shotgun (WGS) entry which is preliminary data.</text>
</comment>
<accession>A0A921Q2P4</accession>
<evidence type="ECO:0000259" key="3">
    <source>
        <dbReference type="PROSITE" id="PS50158"/>
    </source>
</evidence>
<gene>
    <name evidence="5" type="ORF">BDA96_10G172800</name>
</gene>
<feature type="compositionally biased region" description="Polar residues" evidence="2">
    <location>
        <begin position="160"/>
        <end position="177"/>
    </location>
</feature>
<evidence type="ECO:0008006" key="7">
    <source>
        <dbReference type="Google" id="ProtNLM"/>
    </source>
</evidence>
<keyword evidence="1" id="KW-0863">Zinc-finger</keyword>
<dbReference type="InterPro" id="IPR051714">
    <property type="entry name" value="Znf_CCHC_NABP"/>
</dbReference>
<organism evidence="5 6">
    <name type="scientific">Sorghum bicolor</name>
    <name type="common">Sorghum</name>
    <name type="synonym">Sorghum vulgare</name>
    <dbReference type="NCBI Taxonomy" id="4558"/>
    <lineage>
        <taxon>Eukaryota</taxon>
        <taxon>Viridiplantae</taxon>
        <taxon>Streptophyta</taxon>
        <taxon>Embryophyta</taxon>
        <taxon>Tracheophyta</taxon>
        <taxon>Spermatophyta</taxon>
        <taxon>Magnoliopsida</taxon>
        <taxon>Liliopsida</taxon>
        <taxon>Poales</taxon>
        <taxon>Poaceae</taxon>
        <taxon>PACMAD clade</taxon>
        <taxon>Panicoideae</taxon>
        <taxon>Andropogonodae</taxon>
        <taxon>Andropogoneae</taxon>
        <taxon>Sorghinae</taxon>
        <taxon>Sorghum</taxon>
    </lineage>
</organism>
<feature type="domain" description="CCHC-type" evidence="3">
    <location>
        <begin position="416"/>
        <end position="429"/>
    </location>
</feature>
<dbReference type="PROSITE" id="PS50835">
    <property type="entry name" value="IG_LIKE"/>
    <property type="match status" value="1"/>
</dbReference>
<dbReference type="InterPro" id="IPR036875">
    <property type="entry name" value="Znf_CCHC_sf"/>
</dbReference>
<dbReference type="EMBL" id="CM027689">
    <property type="protein sequence ID" value="KAG0514232.1"/>
    <property type="molecule type" value="Genomic_DNA"/>
</dbReference>
<proteinExistence type="predicted"/>
<reference evidence="5" key="2">
    <citation type="submission" date="2020-10" db="EMBL/GenBank/DDBJ databases">
        <authorList>
            <person name="Cooper E.A."/>
            <person name="Brenton Z.W."/>
            <person name="Flinn B.S."/>
            <person name="Jenkins J."/>
            <person name="Shu S."/>
            <person name="Flowers D."/>
            <person name="Luo F."/>
            <person name="Wang Y."/>
            <person name="Xia P."/>
            <person name="Barry K."/>
            <person name="Daum C."/>
            <person name="Lipzen A."/>
            <person name="Yoshinaga Y."/>
            <person name="Schmutz J."/>
            <person name="Saski C."/>
            <person name="Vermerris W."/>
            <person name="Kresovich S."/>
        </authorList>
    </citation>
    <scope>NUCLEOTIDE SEQUENCE</scope>
</reference>
<dbReference type="SUPFAM" id="SSF57756">
    <property type="entry name" value="Retrovirus zinc finger-like domains"/>
    <property type="match status" value="1"/>
</dbReference>
<feature type="compositionally biased region" description="Basic and acidic residues" evidence="2">
    <location>
        <begin position="446"/>
        <end position="462"/>
    </location>
</feature>
<name>A0A921Q2P4_SORBI</name>
<evidence type="ECO:0000259" key="4">
    <source>
        <dbReference type="PROSITE" id="PS50835"/>
    </source>
</evidence>
<dbReference type="InterPro" id="IPR007110">
    <property type="entry name" value="Ig-like_dom"/>
</dbReference>
<evidence type="ECO:0000256" key="2">
    <source>
        <dbReference type="SAM" id="MobiDB-lite"/>
    </source>
</evidence>
<dbReference type="PROSITE" id="PS50158">
    <property type="entry name" value="ZF_CCHC"/>
    <property type="match status" value="1"/>
</dbReference>
<dbReference type="InterPro" id="IPR001878">
    <property type="entry name" value="Znf_CCHC"/>
</dbReference>
<dbReference type="PANTHER" id="PTHR23002">
    <property type="entry name" value="ZINC FINGER CCHC DOMAIN CONTAINING PROTEIN"/>
    <property type="match status" value="1"/>
</dbReference>
<feature type="region of interest" description="Disordered" evidence="2">
    <location>
        <begin position="160"/>
        <end position="179"/>
    </location>
</feature>
<reference evidence="5" key="1">
    <citation type="journal article" date="2019" name="BMC Genomics">
        <title>A new reference genome for Sorghum bicolor reveals high levels of sequence similarity between sweet and grain genotypes: implications for the genetics of sugar metabolism.</title>
        <authorList>
            <person name="Cooper E.A."/>
            <person name="Brenton Z.W."/>
            <person name="Flinn B.S."/>
            <person name="Jenkins J."/>
            <person name="Shu S."/>
            <person name="Flowers D."/>
            <person name="Luo F."/>
            <person name="Wang Y."/>
            <person name="Xia P."/>
            <person name="Barry K."/>
            <person name="Daum C."/>
            <person name="Lipzen A."/>
            <person name="Yoshinaga Y."/>
            <person name="Schmutz J."/>
            <person name="Saski C."/>
            <person name="Vermerris W."/>
            <person name="Kresovich S."/>
        </authorList>
    </citation>
    <scope>NUCLEOTIDE SEQUENCE</scope>
</reference>
<evidence type="ECO:0000313" key="5">
    <source>
        <dbReference type="EMBL" id="KAG0514232.1"/>
    </source>
</evidence>
<keyword evidence="1" id="KW-0479">Metal-binding</keyword>
<feature type="region of interest" description="Disordered" evidence="2">
    <location>
        <begin position="436"/>
        <end position="476"/>
    </location>
</feature>
<dbReference type="Gene3D" id="4.10.60.10">
    <property type="entry name" value="Zinc finger, CCHC-type"/>
    <property type="match status" value="1"/>
</dbReference>
<protein>
    <recommendedName>
        <fullName evidence="7">CCHC-type domain-containing protein</fullName>
    </recommendedName>
</protein>